<reference evidence="2" key="2">
    <citation type="journal article" date="2015" name="Data Brief">
        <title>Shoot transcriptome of the giant reed, Arundo donax.</title>
        <authorList>
            <person name="Barrero R.A."/>
            <person name="Guerrero F.D."/>
            <person name="Moolhuijzen P."/>
            <person name="Goolsby J.A."/>
            <person name="Tidwell J."/>
            <person name="Bellgard S.E."/>
            <person name="Bellgard M.I."/>
        </authorList>
    </citation>
    <scope>NUCLEOTIDE SEQUENCE</scope>
    <source>
        <tissue evidence="2">Shoot tissue taken approximately 20 cm above the soil surface</tissue>
    </source>
</reference>
<proteinExistence type="predicted"/>
<dbReference type="EMBL" id="GBRH01180909">
    <property type="protein sequence ID" value="JAE16987.1"/>
    <property type="molecule type" value="Transcribed_RNA"/>
</dbReference>
<reference evidence="2" key="1">
    <citation type="submission" date="2014-09" db="EMBL/GenBank/DDBJ databases">
        <authorList>
            <person name="Magalhaes I.L.F."/>
            <person name="Oliveira U."/>
            <person name="Santos F.R."/>
            <person name="Vidigal T.H.D.A."/>
            <person name="Brescovit A.D."/>
            <person name="Santos A.J."/>
        </authorList>
    </citation>
    <scope>NUCLEOTIDE SEQUENCE</scope>
    <source>
        <tissue evidence="2">Shoot tissue taken approximately 20 cm above the soil surface</tissue>
    </source>
</reference>
<evidence type="ECO:0000313" key="2">
    <source>
        <dbReference type="EMBL" id="JAE16987.1"/>
    </source>
</evidence>
<name>A0A0A9FXI7_ARUDO</name>
<sequence length="91" mass="10258">MVALSGQMLVLLKTWLRWRSRAHRVGSLLGCRTTLLSQQGLLQWPIGDGLKLVALPGISPQAMFGILQSVFNKWMAHQEGYGWEHHLLLPL</sequence>
<accession>A0A0A9FXI7</accession>
<protein>
    <submittedName>
        <fullName evidence="2">Uncharacterized protein</fullName>
    </submittedName>
</protein>
<dbReference type="AlphaFoldDB" id="A0A0A9FXI7"/>
<keyword evidence="1" id="KW-0732">Signal</keyword>
<evidence type="ECO:0000256" key="1">
    <source>
        <dbReference type="SAM" id="SignalP"/>
    </source>
</evidence>
<organism evidence="2">
    <name type="scientific">Arundo donax</name>
    <name type="common">Giant reed</name>
    <name type="synonym">Donax arundinaceus</name>
    <dbReference type="NCBI Taxonomy" id="35708"/>
    <lineage>
        <taxon>Eukaryota</taxon>
        <taxon>Viridiplantae</taxon>
        <taxon>Streptophyta</taxon>
        <taxon>Embryophyta</taxon>
        <taxon>Tracheophyta</taxon>
        <taxon>Spermatophyta</taxon>
        <taxon>Magnoliopsida</taxon>
        <taxon>Liliopsida</taxon>
        <taxon>Poales</taxon>
        <taxon>Poaceae</taxon>
        <taxon>PACMAD clade</taxon>
        <taxon>Arundinoideae</taxon>
        <taxon>Arundineae</taxon>
        <taxon>Arundo</taxon>
    </lineage>
</organism>
<feature type="signal peptide" evidence="1">
    <location>
        <begin position="1"/>
        <end position="22"/>
    </location>
</feature>
<feature type="chain" id="PRO_5002046007" evidence="1">
    <location>
        <begin position="23"/>
        <end position="91"/>
    </location>
</feature>